<dbReference type="EMBL" id="JBFMIA010000009">
    <property type="protein sequence ID" value="MEW9502308.1"/>
    <property type="molecule type" value="Genomic_DNA"/>
</dbReference>
<keyword evidence="1" id="KW-0472">Membrane</keyword>
<accession>A0ABV3Q4P9</accession>
<reference evidence="2 3" key="1">
    <citation type="journal article" date="1979" name="Int. J. Syst. Evol. Microbiol.">
        <title>Bacillus globisporus subsp. marinus subsp. nov.</title>
        <authorList>
            <person name="Liu H."/>
        </authorList>
    </citation>
    <scope>NUCLEOTIDE SEQUENCE [LARGE SCALE GENOMIC DNA]</scope>
    <source>
        <strain evidence="2 3">DSM 1297</strain>
    </source>
</reference>
<gene>
    <name evidence="2" type="ORF">AB1471_10930</name>
</gene>
<proteinExistence type="predicted"/>
<evidence type="ECO:0000313" key="3">
    <source>
        <dbReference type="Proteomes" id="UP001556040"/>
    </source>
</evidence>
<protein>
    <recommendedName>
        <fullName evidence="4">DUF5643 domain-containing protein</fullName>
    </recommendedName>
</protein>
<keyword evidence="1" id="KW-0812">Transmembrane</keyword>
<dbReference type="RefSeq" id="WP_367779801.1">
    <property type="nucleotide sequence ID" value="NZ_JBFMIA010000009.1"/>
</dbReference>
<comment type="caution">
    <text evidence="2">The sequence shown here is derived from an EMBL/GenBank/DDBJ whole genome shotgun (WGS) entry which is preliminary data.</text>
</comment>
<evidence type="ECO:0000313" key="2">
    <source>
        <dbReference type="EMBL" id="MEW9502308.1"/>
    </source>
</evidence>
<name>A0ABV3Q4P9_9BACL</name>
<evidence type="ECO:0008006" key="4">
    <source>
        <dbReference type="Google" id="ProtNLM"/>
    </source>
</evidence>
<organism evidence="2 3">
    <name type="scientific">Jeotgalibacillus marinus</name>
    <dbReference type="NCBI Taxonomy" id="86667"/>
    <lineage>
        <taxon>Bacteria</taxon>
        <taxon>Bacillati</taxon>
        <taxon>Bacillota</taxon>
        <taxon>Bacilli</taxon>
        <taxon>Bacillales</taxon>
        <taxon>Caryophanaceae</taxon>
        <taxon>Jeotgalibacillus</taxon>
    </lineage>
</organism>
<sequence>MRKSSWIGIGFFVAGIAFLSFVYFPGSGSDSDIKELYDFSSNGLTLNVVTNGEEFLEGDVISIETTLQNELSAPVTYDERCGEPITITVNAEMIGNELIQKNPAAACGEDESKTASMISNEQLSKSAQFDLEIPLNEQETTLAPSDQYTINITFYPTAQPAFTAEIPIVIKQQNTQLVNVNEAKKLAMQSYKAKIWFEIYRDTERYLISEELPYLKDNEWVFTWHAMNIDQANSSSDTELIVKEGARVE</sequence>
<keyword evidence="1" id="KW-1133">Transmembrane helix</keyword>
<evidence type="ECO:0000256" key="1">
    <source>
        <dbReference type="SAM" id="Phobius"/>
    </source>
</evidence>
<dbReference type="Proteomes" id="UP001556040">
    <property type="component" value="Unassembled WGS sequence"/>
</dbReference>
<feature type="transmembrane region" description="Helical" evidence="1">
    <location>
        <begin position="6"/>
        <end position="24"/>
    </location>
</feature>
<keyword evidence="3" id="KW-1185">Reference proteome</keyword>